<protein>
    <recommendedName>
        <fullName evidence="4">DUF3486 family protein</fullName>
    </recommendedName>
</protein>
<organism evidence="2 3">
    <name type="scientific">Comamonas testosteroni</name>
    <name type="common">Pseudomonas testosteroni</name>
    <dbReference type="NCBI Taxonomy" id="285"/>
    <lineage>
        <taxon>Bacteria</taxon>
        <taxon>Pseudomonadati</taxon>
        <taxon>Pseudomonadota</taxon>
        <taxon>Betaproteobacteria</taxon>
        <taxon>Burkholderiales</taxon>
        <taxon>Comamonadaceae</taxon>
        <taxon>Comamonas</taxon>
    </lineage>
</organism>
<gene>
    <name evidence="2" type="ORF">CTTA_4439</name>
</gene>
<evidence type="ECO:0000256" key="1">
    <source>
        <dbReference type="SAM" id="Coils"/>
    </source>
</evidence>
<dbReference type="AlphaFoldDB" id="A0A5A7MKM6"/>
<dbReference type="Proteomes" id="UP000323105">
    <property type="component" value="Unassembled WGS sequence"/>
</dbReference>
<dbReference type="InterPro" id="IPR021874">
    <property type="entry name" value="Phage_Mu_Gp27"/>
</dbReference>
<evidence type="ECO:0000313" key="2">
    <source>
        <dbReference type="EMBL" id="GEQ77434.1"/>
    </source>
</evidence>
<dbReference type="EMBL" id="BKBW01000013">
    <property type="protein sequence ID" value="GEQ77434.1"/>
    <property type="molecule type" value="Genomic_DNA"/>
</dbReference>
<dbReference type="RefSeq" id="WP_149356849.1">
    <property type="nucleotide sequence ID" value="NZ_BKBW01000013.1"/>
</dbReference>
<name>A0A5A7MKM6_COMTE</name>
<keyword evidence="1" id="KW-0175">Coiled coil</keyword>
<proteinExistence type="predicted"/>
<accession>A0A5A7MKM6</accession>
<reference evidence="2 3" key="1">
    <citation type="journal article" date="2019" name="Microbiol. Resour. Announc.">
        <title>Draft Genome Sequence of Comamonas testosteroni TA441, a Bacterium That Has a Cryptic Phenol Degradation Gene Cluster.</title>
        <authorList>
            <person name="Arai H."/>
            <person name="Ishii M."/>
        </authorList>
    </citation>
    <scope>NUCLEOTIDE SEQUENCE [LARGE SCALE GENOMIC DNA]</scope>
    <source>
        <strain evidence="2 3">TA441</strain>
    </source>
</reference>
<evidence type="ECO:0000313" key="3">
    <source>
        <dbReference type="Proteomes" id="UP000323105"/>
    </source>
</evidence>
<evidence type="ECO:0008006" key="4">
    <source>
        <dbReference type="Google" id="ProtNLM"/>
    </source>
</evidence>
<feature type="coiled-coil region" evidence="1">
    <location>
        <begin position="121"/>
        <end position="148"/>
    </location>
</feature>
<sequence length="168" mass="18725">MPPELKAWLDEELVRRGFGDYVQLAADLRAKGADVSKSGLQRYGSQFEADLANMRIAGEQARAVIAANPDEDDSMSQALMRMTQHKVFEVLKVVQIDPEKMDLGKLTLQVSRLVRASLPMKKYAAEVRAKAEQRMKEVEAEAKAMKGESRDIALAMLEKVRAVYEGAL</sequence>
<dbReference type="Pfam" id="PF11985">
    <property type="entry name" value="Phage_Mu_Gp27"/>
    <property type="match status" value="1"/>
</dbReference>
<comment type="caution">
    <text evidence="2">The sequence shown here is derived from an EMBL/GenBank/DDBJ whole genome shotgun (WGS) entry which is preliminary data.</text>
</comment>